<name>A0A078MK76_9PSED</name>
<protein>
    <submittedName>
        <fullName evidence="9">Long-chain fatty acid transport protein</fullName>
    </submittedName>
</protein>
<dbReference type="PATRIC" id="fig|1461581.3.peg.1878"/>
<dbReference type="OrthoDB" id="19849at2"/>
<comment type="similarity">
    <text evidence="2">Belongs to the OmpP1/FadL family.</text>
</comment>
<dbReference type="GO" id="GO:0015483">
    <property type="term" value="F:long-chain fatty acid transporting porin activity"/>
    <property type="evidence" value="ECO:0007669"/>
    <property type="project" value="TreeGrafter"/>
</dbReference>
<comment type="subcellular location">
    <subcellularLocation>
        <location evidence="1">Cell outer membrane</location>
        <topology evidence="1">Multi-pass membrane protein</topology>
    </subcellularLocation>
</comment>
<feature type="signal peptide" evidence="8">
    <location>
        <begin position="1"/>
        <end position="24"/>
    </location>
</feature>
<evidence type="ECO:0000256" key="5">
    <source>
        <dbReference type="ARBA" id="ARBA00022729"/>
    </source>
</evidence>
<dbReference type="EMBL" id="LM997413">
    <property type="protein sequence ID" value="CEA05131.1"/>
    <property type="molecule type" value="Genomic_DNA"/>
</dbReference>
<sequence>MIKHAWFKTTLAVAVATASCQLMANGLAINEQSVSSMGTGFAGRSSSALDASTVFGNPAGMSRLERAEISGGFAAIKASTDVNAANPDPATGTNLVRGTNEGDIAPEAAVPFAYYVRPLNDKWHFGLGFYVPFGVISDYEKSSQGRDLGLYSKVQVTTLQPTLSYRINDRIAVGFGPTINKIEGKLTSQPLAVTGSDATVNIKGDDIGYGFNAGVLIDVTDRLAWGLTYHSKVEYELEGRTRFAGFPQPLRGNYDATLDFTSPESVDSSITYKANDKWTLYAGATWTRWSQLEEIEAVNEGLHPALGGAYDSVGEELNWEDSWAYAFGVAYQLNPAWVLRGGFTMDESPTSNADRTVRIPVSNRKIVSLGAGWNINQDWTMDFAYSYLRESKGRVDQTNHSTGTQYSAEYRNSAHGAGVQLTHRF</sequence>
<organism evidence="9">
    <name type="scientific">Pseudomonas saudimassiliensis</name>
    <dbReference type="NCBI Taxonomy" id="1461581"/>
    <lineage>
        <taxon>Bacteria</taxon>
        <taxon>Pseudomonadati</taxon>
        <taxon>Pseudomonadota</taxon>
        <taxon>Gammaproteobacteria</taxon>
        <taxon>Pseudomonadales</taxon>
        <taxon>Pseudomonadaceae</taxon>
        <taxon>Pseudomonas</taxon>
    </lineage>
</organism>
<evidence type="ECO:0000256" key="3">
    <source>
        <dbReference type="ARBA" id="ARBA00022452"/>
    </source>
</evidence>
<gene>
    <name evidence="9" type="ORF">BN1049_01906</name>
</gene>
<dbReference type="SUPFAM" id="SSF56935">
    <property type="entry name" value="Porins"/>
    <property type="match status" value="1"/>
</dbReference>
<evidence type="ECO:0000256" key="8">
    <source>
        <dbReference type="SAM" id="SignalP"/>
    </source>
</evidence>
<dbReference type="PANTHER" id="PTHR35093">
    <property type="entry name" value="OUTER MEMBRANE PROTEIN NMB0088-RELATED"/>
    <property type="match status" value="1"/>
</dbReference>
<dbReference type="PROSITE" id="PS51257">
    <property type="entry name" value="PROKAR_LIPOPROTEIN"/>
    <property type="match status" value="1"/>
</dbReference>
<dbReference type="Pfam" id="PF03349">
    <property type="entry name" value="Toluene_X"/>
    <property type="match status" value="1"/>
</dbReference>
<dbReference type="AlphaFoldDB" id="A0A078MK76"/>
<keyword evidence="3" id="KW-1134">Transmembrane beta strand</keyword>
<keyword evidence="6" id="KW-0472">Membrane</keyword>
<evidence type="ECO:0000256" key="4">
    <source>
        <dbReference type="ARBA" id="ARBA00022692"/>
    </source>
</evidence>
<keyword evidence="4" id="KW-0812">Transmembrane</keyword>
<dbReference type="Gene3D" id="2.40.160.60">
    <property type="entry name" value="Outer membrane protein transport protein (OMPP1/FadL/TodX)"/>
    <property type="match status" value="1"/>
</dbReference>
<evidence type="ECO:0000256" key="7">
    <source>
        <dbReference type="ARBA" id="ARBA00023237"/>
    </source>
</evidence>
<keyword evidence="5 8" id="KW-0732">Signal</keyword>
<evidence type="ECO:0000256" key="6">
    <source>
        <dbReference type="ARBA" id="ARBA00023136"/>
    </source>
</evidence>
<dbReference type="PANTHER" id="PTHR35093:SF8">
    <property type="entry name" value="OUTER MEMBRANE PROTEIN NMB0088-RELATED"/>
    <property type="match status" value="1"/>
</dbReference>
<dbReference type="InterPro" id="IPR005017">
    <property type="entry name" value="OMPP1/FadL/TodX"/>
</dbReference>
<dbReference type="EMBL" id="LK391969">
    <property type="protein sequence ID" value="CEF26964.1"/>
    <property type="molecule type" value="Genomic_DNA"/>
</dbReference>
<proteinExistence type="inferred from homology"/>
<evidence type="ECO:0000256" key="1">
    <source>
        <dbReference type="ARBA" id="ARBA00004571"/>
    </source>
</evidence>
<accession>A0A078MK76</accession>
<feature type="chain" id="PRO_5007378033" evidence="8">
    <location>
        <begin position="25"/>
        <end position="425"/>
    </location>
</feature>
<reference evidence="9" key="1">
    <citation type="submission" date="2014-07" db="EMBL/GenBank/DDBJ databases">
        <authorList>
            <person name="Urmite Genomes Urmite Genomes"/>
        </authorList>
    </citation>
    <scope>NUCLEOTIDE SEQUENCE</scope>
    <source>
        <strain evidence="9">12M76_air</strain>
    </source>
</reference>
<evidence type="ECO:0000256" key="2">
    <source>
        <dbReference type="ARBA" id="ARBA00008163"/>
    </source>
</evidence>
<keyword evidence="7" id="KW-0998">Cell outer membrane</keyword>
<dbReference type="GO" id="GO:0009279">
    <property type="term" value="C:cell outer membrane"/>
    <property type="evidence" value="ECO:0007669"/>
    <property type="project" value="UniProtKB-SubCell"/>
</dbReference>
<evidence type="ECO:0000313" key="9">
    <source>
        <dbReference type="EMBL" id="CEA05131.1"/>
    </source>
</evidence>